<dbReference type="RefSeq" id="WP_241240081.1">
    <property type="nucleotide sequence ID" value="NZ_CP031423.1"/>
</dbReference>
<dbReference type="KEGG" id="mlv:CVS47_01773"/>
<keyword evidence="1" id="KW-0812">Transmembrane</keyword>
<keyword evidence="3" id="KW-1185">Reference proteome</keyword>
<keyword evidence="1" id="KW-0472">Membrane</keyword>
<keyword evidence="1" id="KW-1133">Transmembrane helix</keyword>
<feature type="transmembrane region" description="Helical" evidence="1">
    <location>
        <begin position="29"/>
        <end position="51"/>
    </location>
</feature>
<dbReference type="AlphaFoldDB" id="A0A3S9WBB8"/>
<dbReference type="Proteomes" id="UP000276888">
    <property type="component" value="Chromosome"/>
</dbReference>
<sequence length="167" mass="17686">MRPQSRSTDRTARALAVLRRRLDLTNERGSAALEFIVVGMLLLVPVVYLIISLGLIQGQALGVEAAARHIARTVAVSTDDADARDKAARVLDAVVEEYGLDPASVDIAFDCRPAGTRCPDAGATVVVTVSARVSLPLVPPVLGLERLASVPVDASAAQKVSRYWGTE</sequence>
<name>A0A3S9WBB8_9MICO</name>
<dbReference type="EMBL" id="CP031423">
    <property type="protein sequence ID" value="AZS37143.1"/>
    <property type="molecule type" value="Genomic_DNA"/>
</dbReference>
<proteinExistence type="predicted"/>
<evidence type="ECO:0000313" key="2">
    <source>
        <dbReference type="EMBL" id="AZS37143.1"/>
    </source>
</evidence>
<evidence type="ECO:0000256" key="1">
    <source>
        <dbReference type="SAM" id="Phobius"/>
    </source>
</evidence>
<accession>A0A3S9WBB8</accession>
<evidence type="ECO:0000313" key="3">
    <source>
        <dbReference type="Proteomes" id="UP000276888"/>
    </source>
</evidence>
<organism evidence="2 3">
    <name type="scientific">Microbacterium lemovicicum</name>
    <dbReference type="NCBI Taxonomy" id="1072463"/>
    <lineage>
        <taxon>Bacteria</taxon>
        <taxon>Bacillati</taxon>
        <taxon>Actinomycetota</taxon>
        <taxon>Actinomycetes</taxon>
        <taxon>Micrococcales</taxon>
        <taxon>Microbacteriaceae</taxon>
        <taxon>Microbacterium</taxon>
    </lineage>
</organism>
<reference evidence="2 3" key="1">
    <citation type="submission" date="2018-08" db="EMBL/GenBank/DDBJ databases">
        <title>Microbacterium lemovicicum sp. nov., a bacterium isolated from a natural uranium-rich soil.</title>
        <authorList>
            <person name="ORTET P."/>
        </authorList>
    </citation>
    <scope>NUCLEOTIDE SEQUENCE [LARGE SCALE GENOMIC DNA]</scope>
    <source>
        <strain evidence="2 3">Viu22</strain>
    </source>
</reference>
<gene>
    <name evidence="2" type="ORF">CVS47_01773</name>
</gene>
<evidence type="ECO:0008006" key="4">
    <source>
        <dbReference type="Google" id="ProtNLM"/>
    </source>
</evidence>
<protein>
    <recommendedName>
        <fullName evidence="4">TadE family protein</fullName>
    </recommendedName>
</protein>